<dbReference type="InterPro" id="IPR020476">
    <property type="entry name" value="Nudix_hydrolase"/>
</dbReference>
<protein>
    <submittedName>
        <fullName evidence="4">NUDIX domain-containing protein</fullName>
    </submittedName>
</protein>
<feature type="domain" description="Nudix hydrolase" evidence="3">
    <location>
        <begin position="64"/>
        <end position="195"/>
    </location>
</feature>
<dbReference type="PANTHER" id="PTHR21340:SF0">
    <property type="entry name" value="BIS(5'-NUCLEOSYL)-TETRAPHOSPHATASE [ASYMMETRICAL]"/>
    <property type="match status" value="1"/>
</dbReference>
<evidence type="ECO:0000313" key="5">
    <source>
        <dbReference type="Proteomes" id="UP000516305"/>
    </source>
</evidence>
<evidence type="ECO:0000256" key="1">
    <source>
        <dbReference type="ARBA" id="ARBA00022801"/>
    </source>
</evidence>
<dbReference type="PROSITE" id="PS00893">
    <property type="entry name" value="NUDIX_BOX"/>
    <property type="match status" value="1"/>
</dbReference>
<evidence type="ECO:0000313" key="4">
    <source>
        <dbReference type="EMBL" id="QNR24932.1"/>
    </source>
</evidence>
<dbReference type="KEGG" id="chyd:H4K34_03570"/>
<gene>
    <name evidence="4" type="ORF">H4K34_03570</name>
</gene>
<keyword evidence="5" id="KW-1185">Reference proteome</keyword>
<dbReference type="SUPFAM" id="SSF55811">
    <property type="entry name" value="Nudix"/>
    <property type="match status" value="1"/>
</dbReference>
<accession>A0A7H0VGT4</accession>
<proteinExistence type="inferred from homology"/>
<organism evidence="4 5">
    <name type="scientific">Croceimicrobium hydrocarbonivorans</name>
    <dbReference type="NCBI Taxonomy" id="2761580"/>
    <lineage>
        <taxon>Bacteria</taxon>
        <taxon>Pseudomonadati</taxon>
        <taxon>Bacteroidota</taxon>
        <taxon>Flavobacteriia</taxon>
        <taxon>Flavobacteriales</taxon>
        <taxon>Owenweeksiaceae</taxon>
        <taxon>Croceimicrobium</taxon>
    </lineage>
</organism>
<keyword evidence="1 2" id="KW-0378">Hydrolase</keyword>
<dbReference type="PRINTS" id="PR00502">
    <property type="entry name" value="NUDIXFAMILY"/>
</dbReference>
<dbReference type="CDD" id="cd03673">
    <property type="entry name" value="NUDIX_Ap6A_hydrolase"/>
    <property type="match status" value="1"/>
</dbReference>
<dbReference type="PROSITE" id="PS51462">
    <property type="entry name" value="NUDIX"/>
    <property type="match status" value="1"/>
</dbReference>
<dbReference type="InterPro" id="IPR015797">
    <property type="entry name" value="NUDIX_hydrolase-like_dom_sf"/>
</dbReference>
<dbReference type="GO" id="GO:0006167">
    <property type="term" value="P:AMP biosynthetic process"/>
    <property type="evidence" value="ECO:0007669"/>
    <property type="project" value="TreeGrafter"/>
</dbReference>
<dbReference type="PANTHER" id="PTHR21340">
    <property type="entry name" value="DIADENOSINE 5,5-P1,P4-TETRAPHOSPHATE PYROPHOSPHOHYDROLASE MUTT"/>
    <property type="match status" value="1"/>
</dbReference>
<name>A0A7H0VGT4_9FLAO</name>
<dbReference type="GO" id="GO:0004081">
    <property type="term" value="F:bis(5'-nucleosyl)-tetraphosphatase (asymmetrical) activity"/>
    <property type="evidence" value="ECO:0007669"/>
    <property type="project" value="TreeGrafter"/>
</dbReference>
<dbReference type="InterPro" id="IPR020084">
    <property type="entry name" value="NUDIX_hydrolase_CS"/>
</dbReference>
<dbReference type="EMBL" id="CP060139">
    <property type="protein sequence ID" value="QNR24932.1"/>
    <property type="molecule type" value="Genomic_DNA"/>
</dbReference>
<dbReference type="Pfam" id="PF00293">
    <property type="entry name" value="NUDIX"/>
    <property type="match status" value="1"/>
</dbReference>
<dbReference type="Gene3D" id="3.90.79.10">
    <property type="entry name" value="Nucleoside Triphosphate Pyrophosphohydrolase"/>
    <property type="match status" value="1"/>
</dbReference>
<reference evidence="4 5" key="1">
    <citation type="submission" date="2020-08" db="EMBL/GenBank/DDBJ databases">
        <title>Croceimicrobium hydrocarbonivorans gen. nov., sp. nov., a novel marine bacterium isolated from a bacterial consortium that degrades polyethylene terephthalate.</title>
        <authorList>
            <person name="Liu R."/>
        </authorList>
    </citation>
    <scope>NUCLEOTIDE SEQUENCE [LARGE SCALE GENOMIC DNA]</scope>
    <source>
        <strain evidence="4 5">A20-9</strain>
    </source>
</reference>
<evidence type="ECO:0000259" key="3">
    <source>
        <dbReference type="PROSITE" id="PS51462"/>
    </source>
</evidence>
<comment type="similarity">
    <text evidence="2">Belongs to the Nudix hydrolase family.</text>
</comment>
<dbReference type="Proteomes" id="UP000516305">
    <property type="component" value="Chromosome"/>
</dbReference>
<evidence type="ECO:0000256" key="2">
    <source>
        <dbReference type="RuleBase" id="RU003476"/>
    </source>
</evidence>
<dbReference type="InterPro" id="IPR000086">
    <property type="entry name" value="NUDIX_hydrolase_dom"/>
</dbReference>
<dbReference type="InterPro" id="IPR051325">
    <property type="entry name" value="Nudix_hydrolase_domain"/>
</dbReference>
<dbReference type="GO" id="GO:0006754">
    <property type="term" value="P:ATP biosynthetic process"/>
    <property type="evidence" value="ECO:0007669"/>
    <property type="project" value="TreeGrafter"/>
</dbReference>
<dbReference type="RefSeq" id="WP_210759459.1">
    <property type="nucleotide sequence ID" value="NZ_CP060139.1"/>
</dbReference>
<dbReference type="AlphaFoldDB" id="A0A7H0VGT4"/>
<sequence length="199" mass="22876">MYKVFIKDSLLIIGDQSREKAIDYLGEAQLMNLVRTRLESPAEPVYVFARNLKEVWASFKKNFKIIEAAGGAVLNPDQDLLMIYRLGKWDLPKGKIEFGEPKELAALREVEEETGVPRPEITGILPTTYHIYPLDDRLILKRTYWFAMRIAKGFDFLVPQLEEDILDASWCDPQQILENRKNTYGNIGLVLDALQEDIS</sequence>